<protein>
    <submittedName>
        <fullName evidence="2">Uncharacterized protein</fullName>
    </submittedName>
</protein>
<evidence type="ECO:0000313" key="3">
    <source>
        <dbReference type="Proteomes" id="UP000095038"/>
    </source>
</evidence>
<dbReference type="InParanoid" id="A0A1D2VFH4"/>
<gene>
    <name evidence="2" type="ORF">ASCRUDRAFT_152804</name>
</gene>
<evidence type="ECO:0000256" key="1">
    <source>
        <dbReference type="SAM" id="Phobius"/>
    </source>
</evidence>
<reference evidence="3" key="1">
    <citation type="submission" date="2016-05" db="EMBL/GenBank/DDBJ databases">
        <title>Comparative genomics of biotechnologically important yeasts.</title>
        <authorList>
            <consortium name="DOE Joint Genome Institute"/>
            <person name="Riley R."/>
            <person name="Haridas S."/>
            <person name="Wolfe K.H."/>
            <person name="Lopes M.R."/>
            <person name="Hittinger C.T."/>
            <person name="Goker M."/>
            <person name="Salamov A."/>
            <person name="Wisecaver J."/>
            <person name="Long T.M."/>
            <person name="Aerts A.L."/>
            <person name="Barry K."/>
            <person name="Choi C."/>
            <person name="Clum A."/>
            <person name="Coughlan A.Y."/>
            <person name="Deshpande S."/>
            <person name="Douglass A.P."/>
            <person name="Hanson S.J."/>
            <person name="Klenk H.-P."/>
            <person name="Labutti K."/>
            <person name="Lapidus A."/>
            <person name="Lindquist E."/>
            <person name="Lipzen A."/>
            <person name="Meier-Kolthoff J.P."/>
            <person name="Ohm R.A."/>
            <person name="Otillar R.P."/>
            <person name="Pangilinan J."/>
            <person name="Peng Y."/>
            <person name="Rokas A."/>
            <person name="Rosa C.A."/>
            <person name="Scheuner C."/>
            <person name="Sibirny A.A."/>
            <person name="Slot J.C."/>
            <person name="Stielow J.B."/>
            <person name="Sun H."/>
            <person name="Kurtzman C.P."/>
            <person name="Blackwell M."/>
            <person name="Grigoriev I.V."/>
            <person name="Jeffries T.W."/>
        </authorList>
    </citation>
    <scope>NUCLEOTIDE SEQUENCE [LARGE SCALE GENOMIC DNA]</scope>
    <source>
        <strain evidence="3">DSM 1968</strain>
    </source>
</reference>
<keyword evidence="1" id="KW-0812">Transmembrane</keyword>
<dbReference type="RefSeq" id="XP_020046570.1">
    <property type="nucleotide sequence ID" value="XM_020189307.1"/>
</dbReference>
<dbReference type="EMBL" id="KV454482">
    <property type="protein sequence ID" value="ODV60263.1"/>
    <property type="molecule type" value="Genomic_DNA"/>
</dbReference>
<dbReference type="AlphaFoldDB" id="A0A1D2VFH4"/>
<keyword evidence="1" id="KW-0472">Membrane</keyword>
<dbReference type="GeneID" id="30962943"/>
<proteinExistence type="predicted"/>
<sequence length="73" mass="8639">MSKLPSKLSKIYSVHFLKIIYIIHNYNFKISPFYSQIPLLLNPYSTQPSILFILDIIIIYSYNYSILKHSIDL</sequence>
<dbReference type="Proteomes" id="UP000095038">
    <property type="component" value="Unassembled WGS sequence"/>
</dbReference>
<evidence type="ECO:0000313" key="2">
    <source>
        <dbReference type="EMBL" id="ODV60263.1"/>
    </source>
</evidence>
<name>A0A1D2VFH4_9ASCO</name>
<organism evidence="2 3">
    <name type="scientific">Ascoidea rubescens DSM 1968</name>
    <dbReference type="NCBI Taxonomy" id="1344418"/>
    <lineage>
        <taxon>Eukaryota</taxon>
        <taxon>Fungi</taxon>
        <taxon>Dikarya</taxon>
        <taxon>Ascomycota</taxon>
        <taxon>Saccharomycotina</taxon>
        <taxon>Saccharomycetes</taxon>
        <taxon>Ascoideaceae</taxon>
        <taxon>Ascoidea</taxon>
    </lineage>
</organism>
<accession>A0A1D2VFH4</accession>
<feature type="transmembrane region" description="Helical" evidence="1">
    <location>
        <begin position="12"/>
        <end position="28"/>
    </location>
</feature>
<feature type="transmembrane region" description="Helical" evidence="1">
    <location>
        <begin position="48"/>
        <end position="67"/>
    </location>
</feature>
<keyword evidence="3" id="KW-1185">Reference proteome</keyword>
<keyword evidence="1" id="KW-1133">Transmembrane helix</keyword>